<protein>
    <recommendedName>
        <fullName evidence="9">WD40 repeat-containing protein</fullName>
    </recommendedName>
</protein>
<comment type="subcellular location">
    <subcellularLocation>
        <location evidence="1">Nucleus</location>
    </subcellularLocation>
</comment>
<evidence type="ECO:0000256" key="4">
    <source>
        <dbReference type="ARBA" id="ARBA00023242"/>
    </source>
</evidence>
<gene>
    <name evidence="7" type="ORF">CYY_000762</name>
</gene>
<dbReference type="PROSITE" id="PS50082">
    <property type="entry name" value="WD_REPEATS_2"/>
    <property type="match status" value="6"/>
</dbReference>
<dbReference type="PRINTS" id="PR00320">
    <property type="entry name" value="GPROTEINBRPT"/>
</dbReference>
<dbReference type="PANTHER" id="PTHR22836:SF0">
    <property type="entry name" value="PRE-MRNA 3' END PROCESSING PROTEIN WDR33"/>
    <property type="match status" value="1"/>
</dbReference>
<keyword evidence="2 5" id="KW-0853">WD repeat</keyword>
<feature type="repeat" description="WD" evidence="5">
    <location>
        <begin position="190"/>
        <end position="222"/>
    </location>
</feature>
<feature type="region of interest" description="Disordered" evidence="6">
    <location>
        <begin position="1"/>
        <end position="59"/>
    </location>
</feature>
<feature type="compositionally biased region" description="Basic and acidic residues" evidence="6">
    <location>
        <begin position="441"/>
        <end position="457"/>
    </location>
</feature>
<dbReference type="GO" id="GO:0005847">
    <property type="term" value="C:mRNA cleavage and polyadenylation specificity factor complex"/>
    <property type="evidence" value="ECO:0007669"/>
    <property type="project" value="TreeGrafter"/>
</dbReference>
<accession>A0A8J4Q399</accession>
<evidence type="ECO:0000313" key="8">
    <source>
        <dbReference type="Proteomes" id="UP000695562"/>
    </source>
</evidence>
<keyword evidence="8" id="KW-1185">Reference proteome</keyword>
<dbReference type="GO" id="GO:0031124">
    <property type="term" value="P:mRNA 3'-end processing"/>
    <property type="evidence" value="ECO:0007669"/>
    <property type="project" value="InterPro"/>
</dbReference>
<dbReference type="PROSITE" id="PS00678">
    <property type="entry name" value="WD_REPEATS_1"/>
    <property type="match status" value="1"/>
</dbReference>
<organism evidence="7 8">
    <name type="scientific">Polysphondylium violaceum</name>
    <dbReference type="NCBI Taxonomy" id="133409"/>
    <lineage>
        <taxon>Eukaryota</taxon>
        <taxon>Amoebozoa</taxon>
        <taxon>Evosea</taxon>
        <taxon>Eumycetozoa</taxon>
        <taxon>Dictyostelia</taxon>
        <taxon>Dictyosteliales</taxon>
        <taxon>Dictyosteliaceae</taxon>
        <taxon>Polysphondylium</taxon>
    </lineage>
</organism>
<evidence type="ECO:0000256" key="5">
    <source>
        <dbReference type="PROSITE-ProRule" id="PRU00221"/>
    </source>
</evidence>
<feature type="repeat" description="WD" evidence="5">
    <location>
        <begin position="404"/>
        <end position="435"/>
    </location>
</feature>
<sequence>MSHNYNRDHDGGEGGGGGGGRGGHHHGGGGRGGHHHGEGGDGGGGGGRGGHHHGGGERGGYHNHYYSNYHASKIVYDGKRMRKAVVRKTVDFNSTLIKYNQTKVFQRDYRDFSAVQPDSLYIREILPPLALDSNPITSICSRFIHTSANKVKYPINCVTWTPEGRRLITGSSSGEFTLWNGLTFNFETILQAHDTAVRAMVWSHNEDWMVSGDDGGLIKYWQPNMNNVKIFQAHKESVRGISFSPTDFKIASCSDDVTIKIWDFARCKEEKVITGHGWDVKCVSWHPQKSIIASGSKDNLIKMWDAKSGENITTLHGHKNTVLQVQWNQNGNWLVSASRDSLLKLFDIRTMKELQTFKAHKEVVKEMTSVAWHPQHEDLFVSGGFDGSILYWVVGQDNPQGEIYSAHEASVWSLSWHPIGHILASGSNDHTTKFWCRNRPADTMKDKYNNPHASKDIENEEDAPEVPDFILPGLSQPVTNTATSGGHSNTNTPPTANSPTLNAQQSSPTLASVNLYQPPQPHAQPQYSPPNNNNFNQFPQQSPPLNNLNQNFHPYKQPNNNINMNPMPQQPPQQLPPTFTPPPQMQKKNRKQQSNFEI</sequence>
<feature type="compositionally biased region" description="Basic and acidic residues" evidence="6">
    <location>
        <begin position="1"/>
        <end position="12"/>
    </location>
</feature>
<feature type="repeat" description="WD" evidence="5">
    <location>
        <begin position="315"/>
        <end position="356"/>
    </location>
</feature>
<evidence type="ECO:0008006" key="9">
    <source>
        <dbReference type="Google" id="ProtNLM"/>
    </source>
</evidence>
<feature type="repeat" description="WD" evidence="5">
    <location>
        <begin position="273"/>
        <end position="314"/>
    </location>
</feature>
<feature type="compositionally biased region" description="Polar residues" evidence="6">
    <location>
        <begin position="504"/>
        <end position="515"/>
    </location>
</feature>
<dbReference type="InterPro" id="IPR045245">
    <property type="entry name" value="Pfs2-like"/>
</dbReference>
<evidence type="ECO:0000256" key="3">
    <source>
        <dbReference type="ARBA" id="ARBA00022737"/>
    </source>
</evidence>
<dbReference type="CDD" id="cd00200">
    <property type="entry name" value="WD40"/>
    <property type="match status" value="1"/>
</dbReference>
<dbReference type="SMART" id="SM00320">
    <property type="entry name" value="WD40"/>
    <property type="match status" value="7"/>
</dbReference>
<feature type="compositionally biased region" description="Basic residues" evidence="6">
    <location>
        <begin position="22"/>
        <end position="34"/>
    </location>
</feature>
<evidence type="ECO:0000256" key="1">
    <source>
        <dbReference type="ARBA" id="ARBA00004123"/>
    </source>
</evidence>
<dbReference type="Gene3D" id="2.130.10.10">
    <property type="entry name" value="YVTN repeat-like/Quinoprotein amine dehydrogenase"/>
    <property type="match status" value="3"/>
</dbReference>
<feature type="compositionally biased region" description="Low complexity" evidence="6">
    <location>
        <begin position="523"/>
        <end position="567"/>
    </location>
</feature>
<keyword evidence="3" id="KW-0677">Repeat</keyword>
<feature type="compositionally biased region" description="Low complexity" evidence="6">
    <location>
        <begin position="488"/>
        <end position="503"/>
    </location>
</feature>
<dbReference type="InterPro" id="IPR020472">
    <property type="entry name" value="WD40_PAC1"/>
</dbReference>
<feature type="repeat" description="WD" evidence="5">
    <location>
        <begin position="231"/>
        <end position="272"/>
    </location>
</feature>
<feature type="compositionally biased region" description="Pro residues" evidence="6">
    <location>
        <begin position="568"/>
        <end position="584"/>
    </location>
</feature>
<comment type="caution">
    <text evidence="7">The sequence shown here is derived from an EMBL/GenBank/DDBJ whole genome shotgun (WGS) entry which is preliminary data.</text>
</comment>
<dbReference type="AlphaFoldDB" id="A0A8J4Q399"/>
<evidence type="ECO:0000313" key="7">
    <source>
        <dbReference type="EMBL" id="KAF2077962.1"/>
    </source>
</evidence>
<dbReference type="PANTHER" id="PTHR22836">
    <property type="entry name" value="WD40 REPEAT PROTEIN"/>
    <property type="match status" value="1"/>
</dbReference>
<dbReference type="InterPro" id="IPR015943">
    <property type="entry name" value="WD40/YVTN_repeat-like_dom_sf"/>
</dbReference>
<keyword evidence="4" id="KW-0539">Nucleus</keyword>
<name>A0A8J4Q399_9MYCE</name>
<evidence type="ECO:0000256" key="2">
    <source>
        <dbReference type="ARBA" id="ARBA00022574"/>
    </source>
</evidence>
<dbReference type="InterPro" id="IPR001680">
    <property type="entry name" value="WD40_rpt"/>
</dbReference>
<feature type="region of interest" description="Disordered" evidence="6">
    <location>
        <begin position="441"/>
        <end position="598"/>
    </location>
</feature>
<dbReference type="PROSITE" id="PS50294">
    <property type="entry name" value="WD_REPEATS_REGION"/>
    <property type="match status" value="4"/>
</dbReference>
<feature type="compositionally biased region" description="Polar residues" evidence="6">
    <location>
        <begin position="476"/>
        <end position="487"/>
    </location>
</feature>
<dbReference type="SUPFAM" id="SSF50978">
    <property type="entry name" value="WD40 repeat-like"/>
    <property type="match status" value="1"/>
</dbReference>
<dbReference type="InterPro" id="IPR019775">
    <property type="entry name" value="WD40_repeat_CS"/>
</dbReference>
<dbReference type="OrthoDB" id="16717at2759"/>
<proteinExistence type="predicted"/>
<reference evidence="7" key="1">
    <citation type="submission" date="2020-01" db="EMBL/GenBank/DDBJ databases">
        <title>Development of genomics and gene disruption for Polysphondylium violaceum indicates a role for the polyketide synthase stlB in stalk morphogenesis.</title>
        <authorList>
            <person name="Narita B."/>
            <person name="Kawabe Y."/>
            <person name="Kin K."/>
            <person name="Saito T."/>
            <person name="Gibbs R."/>
            <person name="Kuspa A."/>
            <person name="Muzny D."/>
            <person name="Queller D."/>
            <person name="Richards S."/>
            <person name="Strassman J."/>
            <person name="Sucgang R."/>
            <person name="Worley K."/>
            <person name="Schaap P."/>
        </authorList>
    </citation>
    <scope>NUCLEOTIDE SEQUENCE</scope>
    <source>
        <strain evidence="7">QSvi11</strain>
    </source>
</reference>
<dbReference type="InterPro" id="IPR036322">
    <property type="entry name" value="WD40_repeat_dom_sf"/>
</dbReference>
<dbReference type="FunFam" id="2.130.10.10:FF:001116">
    <property type="entry name" value="GM10830"/>
    <property type="match status" value="1"/>
</dbReference>
<dbReference type="EMBL" id="AJWJ01000015">
    <property type="protein sequence ID" value="KAF2077962.1"/>
    <property type="molecule type" value="Genomic_DNA"/>
</dbReference>
<feature type="repeat" description="WD" evidence="5">
    <location>
        <begin position="155"/>
        <end position="180"/>
    </location>
</feature>
<dbReference type="Pfam" id="PF00400">
    <property type="entry name" value="WD40"/>
    <property type="match status" value="7"/>
</dbReference>
<dbReference type="FunFam" id="2.130.10.10:FF:000237">
    <property type="entry name" value="Flowering time control protein FY"/>
    <property type="match status" value="1"/>
</dbReference>
<dbReference type="Proteomes" id="UP000695562">
    <property type="component" value="Unassembled WGS sequence"/>
</dbReference>
<evidence type="ECO:0000256" key="6">
    <source>
        <dbReference type="SAM" id="MobiDB-lite"/>
    </source>
</evidence>